<keyword evidence="5" id="KW-1185">Reference proteome</keyword>
<evidence type="ECO:0000313" key="5">
    <source>
        <dbReference type="Proteomes" id="UP000596661"/>
    </source>
</evidence>
<feature type="region of interest" description="Disordered" evidence="2">
    <location>
        <begin position="196"/>
        <end position="245"/>
    </location>
</feature>
<protein>
    <recommendedName>
        <fullName evidence="3">Integrase catalytic domain-containing protein</fullName>
    </recommendedName>
</protein>
<evidence type="ECO:0000259" key="3">
    <source>
        <dbReference type="PROSITE" id="PS50994"/>
    </source>
</evidence>
<dbReference type="InterPro" id="IPR054722">
    <property type="entry name" value="PolX-like_BBD"/>
</dbReference>
<dbReference type="PANTHER" id="PTHR42648">
    <property type="entry name" value="TRANSPOSASE, PUTATIVE-RELATED"/>
    <property type="match status" value="1"/>
</dbReference>
<dbReference type="PROSITE" id="PS50994">
    <property type="entry name" value="INTEGRASE"/>
    <property type="match status" value="1"/>
</dbReference>
<dbReference type="GO" id="GO:0008233">
    <property type="term" value="F:peptidase activity"/>
    <property type="evidence" value="ECO:0007669"/>
    <property type="project" value="UniProtKB-KW"/>
</dbReference>
<keyword evidence="1" id="KW-0645">Protease</keyword>
<reference evidence="4" key="2">
    <citation type="submission" date="2021-03" db="UniProtKB">
        <authorList>
            <consortium name="EnsemblPlants"/>
        </authorList>
    </citation>
    <scope>IDENTIFICATION</scope>
</reference>
<feature type="compositionally biased region" description="Low complexity" evidence="2">
    <location>
        <begin position="228"/>
        <end position="238"/>
    </location>
</feature>
<dbReference type="InterPro" id="IPR039537">
    <property type="entry name" value="Retrotran_Ty1/copia-like"/>
</dbReference>
<feature type="compositionally biased region" description="Polar residues" evidence="2">
    <location>
        <begin position="196"/>
        <end position="224"/>
    </location>
</feature>
<dbReference type="EMBL" id="UZAU01000632">
    <property type="status" value="NOT_ANNOTATED_CDS"/>
    <property type="molecule type" value="Genomic_DNA"/>
</dbReference>
<feature type="region of interest" description="Disordered" evidence="2">
    <location>
        <begin position="1"/>
        <end position="36"/>
    </location>
</feature>
<reference evidence="4" key="1">
    <citation type="submission" date="2018-11" db="EMBL/GenBank/DDBJ databases">
        <authorList>
            <person name="Grassa J C."/>
        </authorList>
    </citation>
    <scope>NUCLEOTIDE SEQUENCE [LARGE SCALE GENOMIC DNA]</scope>
</reference>
<evidence type="ECO:0000256" key="1">
    <source>
        <dbReference type="ARBA" id="ARBA00022670"/>
    </source>
</evidence>
<accession>A0A803Q4P4</accession>
<dbReference type="PANTHER" id="PTHR42648:SF26">
    <property type="entry name" value="INTEGRASE CATALYTIC DOMAIN-CONTAINING PROTEIN"/>
    <property type="match status" value="1"/>
</dbReference>
<organism evidence="4 5">
    <name type="scientific">Cannabis sativa</name>
    <name type="common">Hemp</name>
    <name type="synonym">Marijuana</name>
    <dbReference type="NCBI Taxonomy" id="3483"/>
    <lineage>
        <taxon>Eukaryota</taxon>
        <taxon>Viridiplantae</taxon>
        <taxon>Streptophyta</taxon>
        <taxon>Embryophyta</taxon>
        <taxon>Tracheophyta</taxon>
        <taxon>Spermatophyta</taxon>
        <taxon>Magnoliopsida</taxon>
        <taxon>eudicotyledons</taxon>
        <taxon>Gunneridae</taxon>
        <taxon>Pentapetalae</taxon>
        <taxon>rosids</taxon>
        <taxon>fabids</taxon>
        <taxon>Rosales</taxon>
        <taxon>Cannabaceae</taxon>
        <taxon>Cannabis</taxon>
    </lineage>
</organism>
<dbReference type="SUPFAM" id="SSF53098">
    <property type="entry name" value="Ribonuclease H-like"/>
    <property type="match status" value="1"/>
</dbReference>
<dbReference type="Gramene" id="evm.model.07.318">
    <property type="protein sequence ID" value="cds.evm.model.07.318"/>
    <property type="gene ID" value="evm.TU.07.318"/>
</dbReference>
<dbReference type="InterPro" id="IPR036397">
    <property type="entry name" value="RNaseH_sf"/>
</dbReference>
<dbReference type="GO" id="GO:0015074">
    <property type="term" value="P:DNA integration"/>
    <property type="evidence" value="ECO:0007669"/>
    <property type="project" value="InterPro"/>
</dbReference>
<name>A0A803Q4P4_CANSA</name>
<feature type="compositionally biased region" description="Low complexity" evidence="2">
    <location>
        <begin position="7"/>
        <end position="36"/>
    </location>
</feature>
<dbReference type="GO" id="GO:0003676">
    <property type="term" value="F:nucleic acid binding"/>
    <property type="evidence" value="ECO:0007669"/>
    <property type="project" value="InterPro"/>
</dbReference>
<proteinExistence type="predicted"/>
<dbReference type="Gene3D" id="3.30.420.10">
    <property type="entry name" value="Ribonuclease H-like superfamily/Ribonuclease H"/>
    <property type="match status" value="1"/>
</dbReference>
<evidence type="ECO:0000313" key="4">
    <source>
        <dbReference type="EnsemblPlants" id="cds.evm.model.07.318"/>
    </source>
</evidence>
<dbReference type="GO" id="GO:0006508">
    <property type="term" value="P:proteolysis"/>
    <property type="evidence" value="ECO:0007669"/>
    <property type="project" value="UniProtKB-KW"/>
</dbReference>
<dbReference type="Pfam" id="PF00665">
    <property type="entry name" value="rve"/>
    <property type="match status" value="1"/>
</dbReference>
<feature type="domain" description="Integrase catalytic" evidence="3">
    <location>
        <begin position="453"/>
        <end position="586"/>
    </location>
</feature>
<sequence>MSTPQDNQPASAASSPANSGVAGAGSNNSNNTNQASQLPNAFAQPTLNQPFSLKLDRNNFTLWKTMVSTIVRGHRLHGYLNGTLMCPLEFIMVGDTQMDDIRTLIQTTRKGSTPMSEYLRQKKNWSDMLALVGDPYPEAHLVANVLSRLDAEYLSIVLQIEARSNTTWQELQDLLLSFDSKIERLQNLTLNSKTTSSLPQANMAAKTNNNGRGRGFQSQNSGTHNGVRFSNSRGTSGRFRGRGCGPGSGSRPTCQVCEYGHTAAICYNRFDEIYMGSDPNNSQNQNKSGQNNNNHSAFIATPEVLESDACKLQISHIGNGKLNTKSGNYLLLKDMLLVPKIAKNLVSVSKLATDNNVLIEFYSTFCLVKDKVTKRVLLHRVLKDGLYQLDSPHTTPNHSHQKSNLISTFTISVDSNVTQPQAASLLISQVDVWHRRLGHPSIKHMLFLFRSSNSRAKSVLDLIHTDLWGPAPVASNINHHYYIHFVDDYSRYTWLYPLKLKFDALAAFIQFKALVENQFDKKIKSLRSDSGGEYKPFIDLVQTHGIEFQHPCPHTSAQNGRAKRKHRHIIEMGLTLLAQASMPLKY</sequence>
<dbReference type="EnsemblPlants" id="evm.model.07.318">
    <property type="protein sequence ID" value="cds.evm.model.07.318"/>
    <property type="gene ID" value="evm.TU.07.318"/>
</dbReference>
<dbReference type="AlphaFoldDB" id="A0A803Q4P4"/>
<dbReference type="InterPro" id="IPR012337">
    <property type="entry name" value="RNaseH-like_sf"/>
</dbReference>
<dbReference type="InterPro" id="IPR001584">
    <property type="entry name" value="Integrase_cat-core"/>
</dbReference>
<dbReference type="Pfam" id="PF22936">
    <property type="entry name" value="Pol_BBD"/>
    <property type="match status" value="1"/>
</dbReference>
<evidence type="ECO:0000256" key="2">
    <source>
        <dbReference type="SAM" id="MobiDB-lite"/>
    </source>
</evidence>
<keyword evidence="1" id="KW-0378">Hydrolase</keyword>
<dbReference type="Proteomes" id="UP000596661">
    <property type="component" value="Chromosome 7"/>
</dbReference>